<name>A0A0A9B034_ARUDO</name>
<dbReference type="AlphaFoldDB" id="A0A0A9B034"/>
<sequence>MVFSDPSALRCDNLIQFGPKFATFSKDLGYSSVIFDRKRQRSPLGWCEGNVSQPNA</sequence>
<organism evidence="1">
    <name type="scientific">Arundo donax</name>
    <name type="common">Giant reed</name>
    <name type="synonym">Donax arundinaceus</name>
    <dbReference type="NCBI Taxonomy" id="35708"/>
    <lineage>
        <taxon>Eukaryota</taxon>
        <taxon>Viridiplantae</taxon>
        <taxon>Streptophyta</taxon>
        <taxon>Embryophyta</taxon>
        <taxon>Tracheophyta</taxon>
        <taxon>Spermatophyta</taxon>
        <taxon>Magnoliopsida</taxon>
        <taxon>Liliopsida</taxon>
        <taxon>Poales</taxon>
        <taxon>Poaceae</taxon>
        <taxon>PACMAD clade</taxon>
        <taxon>Arundinoideae</taxon>
        <taxon>Arundineae</taxon>
        <taxon>Arundo</taxon>
    </lineage>
</organism>
<proteinExistence type="predicted"/>
<reference evidence="1" key="2">
    <citation type="journal article" date="2015" name="Data Brief">
        <title>Shoot transcriptome of the giant reed, Arundo donax.</title>
        <authorList>
            <person name="Barrero R.A."/>
            <person name="Guerrero F.D."/>
            <person name="Moolhuijzen P."/>
            <person name="Goolsby J.A."/>
            <person name="Tidwell J."/>
            <person name="Bellgard S.E."/>
            <person name="Bellgard M.I."/>
        </authorList>
    </citation>
    <scope>NUCLEOTIDE SEQUENCE</scope>
    <source>
        <tissue evidence="1">Shoot tissue taken approximately 20 cm above the soil surface</tissue>
    </source>
</reference>
<accession>A0A0A9B034</accession>
<evidence type="ECO:0000313" key="1">
    <source>
        <dbReference type="EMBL" id="JAD56716.1"/>
    </source>
</evidence>
<protein>
    <submittedName>
        <fullName evidence="1">Uncharacterized protein</fullName>
    </submittedName>
</protein>
<reference evidence="1" key="1">
    <citation type="submission" date="2014-09" db="EMBL/GenBank/DDBJ databases">
        <authorList>
            <person name="Magalhaes I.L.F."/>
            <person name="Oliveira U."/>
            <person name="Santos F.R."/>
            <person name="Vidigal T.H.D.A."/>
            <person name="Brescovit A.D."/>
            <person name="Santos A.J."/>
        </authorList>
    </citation>
    <scope>NUCLEOTIDE SEQUENCE</scope>
    <source>
        <tissue evidence="1">Shoot tissue taken approximately 20 cm above the soil surface</tissue>
    </source>
</reference>
<dbReference type="EMBL" id="GBRH01241179">
    <property type="protein sequence ID" value="JAD56716.1"/>
    <property type="molecule type" value="Transcribed_RNA"/>
</dbReference>